<keyword evidence="3" id="KW-1185">Reference proteome</keyword>
<organism evidence="2 3">
    <name type="scientific">Catenulispora subtropica</name>
    <dbReference type="NCBI Taxonomy" id="450798"/>
    <lineage>
        <taxon>Bacteria</taxon>
        <taxon>Bacillati</taxon>
        <taxon>Actinomycetota</taxon>
        <taxon>Actinomycetes</taxon>
        <taxon>Catenulisporales</taxon>
        <taxon>Catenulisporaceae</taxon>
        <taxon>Catenulispora</taxon>
    </lineage>
</organism>
<evidence type="ECO:0000313" key="2">
    <source>
        <dbReference type="EMBL" id="GAA1954759.1"/>
    </source>
</evidence>
<reference evidence="2 3" key="1">
    <citation type="journal article" date="2019" name="Int. J. Syst. Evol. Microbiol.">
        <title>The Global Catalogue of Microorganisms (GCM) 10K type strain sequencing project: providing services to taxonomists for standard genome sequencing and annotation.</title>
        <authorList>
            <consortium name="The Broad Institute Genomics Platform"/>
            <consortium name="The Broad Institute Genome Sequencing Center for Infectious Disease"/>
            <person name="Wu L."/>
            <person name="Ma J."/>
        </authorList>
    </citation>
    <scope>NUCLEOTIDE SEQUENCE [LARGE SCALE GENOMIC DNA]</scope>
    <source>
        <strain evidence="2 3">JCM 16013</strain>
    </source>
</reference>
<name>A0ABN2QNB6_9ACTN</name>
<accession>A0ABN2QNB6</accession>
<gene>
    <name evidence="2" type="ORF">GCM10009838_07860</name>
</gene>
<dbReference type="InterPro" id="IPR001646">
    <property type="entry name" value="5peptide_repeat"/>
</dbReference>
<dbReference type="RefSeq" id="WP_344655519.1">
    <property type="nucleotide sequence ID" value="NZ_BAAAQM010000003.1"/>
</dbReference>
<evidence type="ECO:0000313" key="3">
    <source>
        <dbReference type="Proteomes" id="UP001499854"/>
    </source>
</evidence>
<protein>
    <submittedName>
        <fullName evidence="2">Pentapeptide repeat-containing protein</fullName>
    </submittedName>
</protein>
<proteinExistence type="predicted"/>
<feature type="transmembrane region" description="Helical" evidence="1">
    <location>
        <begin position="21"/>
        <end position="53"/>
    </location>
</feature>
<keyword evidence="1" id="KW-0812">Transmembrane</keyword>
<keyword evidence="1" id="KW-0472">Membrane</keyword>
<feature type="transmembrane region" description="Helical" evidence="1">
    <location>
        <begin position="65"/>
        <end position="83"/>
    </location>
</feature>
<dbReference type="EMBL" id="BAAAQM010000003">
    <property type="protein sequence ID" value="GAA1954759.1"/>
    <property type="molecule type" value="Genomic_DNA"/>
</dbReference>
<evidence type="ECO:0000256" key="1">
    <source>
        <dbReference type="SAM" id="Phobius"/>
    </source>
</evidence>
<dbReference type="Pfam" id="PF13576">
    <property type="entry name" value="Pentapeptide_3"/>
    <property type="match status" value="1"/>
</dbReference>
<sequence length="379" mass="40536">MGELEKKDKRWLWRGRRGSGGPLAPFGVVYLALLGLGTVGALAVYLLLVAFVPGASGSRLDAMKTALLVVAGSGAGAGLYVQYRKQRTDEAKSALDHANSRRDQDKLFTERYTAAAAQLGNAAAAVRLAGVYALARIADDSERDRPTCLEVLCAYLRMPYDPDDPKTEPAERQVRTTAQTAIAARLYPDHPGFWHDARIDLAGAYLIDWNFVGFTVGEFKADRATFSGGAGFGRATFTGDAHFVGATFTLATYFGGGTFNGAAWFNGATFSGSASFGGATFSDFAGFGGATFSGDAHFDEATFNSNAGFNKATFNSNARFDGATFNRGAEFRAATFRQDLPPVWPAGFTEPTEIVWVAPSNRTRIPTRQRTPPTPPTAP</sequence>
<dbReference type="Proteomes" id="UP001499854">
    <property type="component" value="Unassembled WGS sequence"/>
</dbReference>
<keyword evidence="1" id="KW-1133">Transmembrane helix</keyword>
<comment type="caution">
    <text evidence="2">The sequence shown here is derived from an EMBL/GenBank/DDBJ whole genome shotgun (WGS) entry which is preliminary data.</text>
</comment>